<accession>A0A0D3MT93</accession>
<protein>
    <submittedName>
        <fullName evidence="1">Structural protein</fullName>
    </submittedName>
</protein>
<proteinExistence type="predicted"/>
<keyword evidence="2" id="KW-1185">Reference proteome</keyword>
<dbReference type="EMBL" id="KM677185">
    <property type="protein sequence ID" value="AIX12666.1"/>
    <property type="molecule type" value="Genomic_DNA"/>
</dbReference>
<dbReference type="KEGG" id="vg:24722429"/>
<reference evidence="1 2" key="1">
    <citation type="journal article" date="2015" name="Appl. Environ. Microbiol.">
        <title>Lactococcal 949 group phages recognize a carbohydrate receptor on the host cell surface.</title>
        <authorList>
            <person name="Mahony J."/>
            <person name="Randazzo W."/>
            <person name="Neve H."/>
            <person name="Settanni L."/>
            <person name="van Sinderen D."/>
        </authorList>
    </citation>
    <scope>NUCLEOTIDE SEQUENCE [LARGE SCALE GENOMIC DNA]</scope>
    <source>
        <strain evidence="1">WRP3</strain>
    </source>
</reference>
<gene>
    <name evidence="1" type="ORF">WRP3_163</name>
</gene>
<dbReference type="Proteomes" id="UP000032686">
    <property type="component" value="Segment"/>
</dbReference>
<sequence>MDYFEVYKKRLEANGTDVGDSLRKNTHYFKDKKFKASTTYRRSKIFTNMGTDKENFVEEDIRVIEIDRQGTLRNILFKPNVLHKVGNILEFDGDKWLAYDTFGSTVDDIKLRVGKINDTLRWKDTSGKIIDIPSITSTSYLGSGSKANDAGLAYNVFDVKTPVGKILVAVELNELTTTLRLGQRFICGSKAYKLEHVDDISYVDSDYYGVLQLTLKEDIRNDAKDNFETGIAYQDIWNEKDEEENERGGW</sequence>
<dbReference type="RefSeq" id="YP_009147820.1">
    <property type="nucleotide sequence ID" value="NC_027341.1"/>
</dbReference>
<name>A0A0D3MT93_9CAUD</name>
<evidence type="ECO:0000313" key="2">
    <source>
        <dbReference type="Proteomes" id="UP000032686"/>
    </source>
</evidence>
<organism evidence="1 2">
    <name type="scientific">Lactococcus phage WRP3</name>
    <dbReference type="NCBI Taxonomy" id="1560313"/>
    <lineage>
        <taxon>Viruses</taxon>
        <taxon>Duplodnaviria</taxon>
        <taxon>Heunggongvirae</taxon>
        <taxon>Uroviricota</taxon>
        <taxon>Caudoviricetes</taxon>
        <taxon>Audreyjarvisvirus</taxon>
        <taxon>Audreyjarvisvirus WRP3</taxon>
    </lineage>
</organism>
<evidence type="ECO:0000313" key="1">
    <source>
        <dbReference type="EMBL" id="AIX12666.1"/>
    </source>
</evidence>
<dbReference type="OrthoDB" id="7309at10239"/>
<dbReference type="GeneID" id="24722429"/>